<sequence length="559" mass="61738">MVEKILFQSRKNFTVTANFYLPKQRNGKVPAVLFLAGHAEKGKADSAYVKIPAALARKGCAVLAIDPIHQGERRQFPATAEPGLCPAHNILNRQLLAVGESMADWRCYDGIRAIDYLLTRSEIDPARIGVNGNSGGGTLTAMVAACDERVAAAAPACYVTTFLHNVENELPADGEQMPRGFLADGGEMADLVLAQAPRPFRILSQNGDFFDARGTDETYSLLKKIYTLLGAPENISIVRGSGGHGYSEELRCGAYDFFNTVFQLGSDGKEPAGVLPTYEQLRCLPEGGVSQLSGEKNVRDFLAERMEELRKERADRPKSHAEMREALARLLKLTTPEKVPHYRILRPYFPKPEGSTPLMRFALETEPGMSVTLFAPGDGGTFGIPVVMKSKAELYLPHLACREEMPQLPEIFETVRFGLDYRGIGETEPNGCDQWNREFAAEYNYDYHYASLGVLLGEPLIGRRVYDVLCAMKLLRENGVRELTLRASGYGMIPAVFAAVLSPEPVKLVLGGKIITYEEAGHCLRSPIPQSFVPEGILKLADLDELIKLCNYFKEENHE</sequence>
<dbReference type="PANTHER" id="PTHR22946:SF8">
    <property type="entry name" value="ACETYL XYLAN ESTERASE DOMAIN-CONTAINING PROTEIN"/>
    <property type="match status" value="1"/>
</dbReference>
<reference evidence="2 3" key="1">
    <citation type="submission" date="2020-04" db="EMBL/GenBank/DDBJ databases">
        <authorList>
            <person name="Hitch T.C.A."/>
            <person name="Wylensek D."/>
            <person name="Clavel T."/>
        </authorList>
    </citation>
    <scope>NUCLEOTIDE SEQUENCE [LARGE SCALE GENOMIC DNA]</scope>
    <source>
        <strain evidence="2 3">COR2-253-APC-1A</strain>
    </source>
</reference>
<proteinExistence type="predicted"/>
<feature type="domain" description="Acetyl xylan esterase" evidence="1">
    <location>
        <begin position="5"/>
        <end position="156"/>
    </location>
</feature>
<accession>A0A848AYR7</accession>
<comment type="caution">
    <text evidence="2">The sequence shown here is derived from an EMBL/GenBank/DDBJ whole genome shotgun (WGS) entry which is preliminary data.</text>
</comment>
<protein>
    <submittedName>
        <fullName evidence="2">Prolyl oligopeptidase family serine peptidase</fullName>
    </submittedName>
</protein>
<dbReference type="SUPFAM" id="SSF53474">
    <property type="entry name" value="alpha/beta-Hydrolases"/>
    <property type="match status" value="1"/>
</dbReference>
<dbReference type="Proteomes" id="UP000576225">
    <property type="component" value="Unassembled WGS sequence"/>
</dbReference>
<evidence type="ECO:0000313" key="3">
    <source>
        <dbReference type="Proteomes" id="UP000576225"/>
    </source>
</evidence>
<gene>
    <name evidence="2" type="ORF">HF882_18985</name>
</gene>
<dbReference type="EMBL" id="JABAEW010000054">
    <property type="protein sequence ID" value="NMD88675.1"/>
    <property type="molecule type" value="Genomic_DNA"/>
</dbReference>
<name>A0A848AYR7_9BACT</name>
<organism evidence="2 3">
    <name type="scientific">Victivallis vadensis</name>
    <dbReference type="NCBI Taxonomy" id="172901"/>
    <lineage>
        <taxon>Bacteria</taxon>
        <taxon>Pseudomonadati</taxon>
        <taxon>Lentisphaerota</taxon>
        <taxon>Lentisphaeria</taxon>
        <taxon>Victivallales</taxon>
        <taxon>Victivallaceae</taxon>
        <taxon>Victivallis</taxon>
    </lineage>
</organism>
<dbReference type="InterPro" id="IPR029058">
    <property type="entry name" value="AB_hydrolase_fold"/>
</dbReference>
<dbReference type="Pfam" id="PF05448">
    <property type="entry name" value="AXE1"/>
    <property type="match status" value="1"/>
</dbReference>
<dbReference type="InterPro" id="IPR050261">
    <property type="entry name" value="FrsA_esterase"/>
</dbReference>
<dbReference type="InterPro" id="IPR008391">
    <property type="entry name" value="AXE1_dom"/>
</dbReference>
<dbReference type="RefSeq" id="WP_168963721.1">
    <property type="nucleotide sequence ID" value="NZ_JABAEW010000054.1"/>
</dbReference>
<evidence type="ECO:0000313" key="2">
    <source>
        <dbReference type="EMBL" id="NMD88675.1"/>
    </source>
</evidence>
<dbReference type="Gene3D" id="3.40.50.1820">
    <property type="entry name" value="alpha/beta hydrolase"/>
    <property type="match status" value="1"/>
</dbReference>
<evidence type="ECO:0000259" key="1">
    <source>
        <dbReference type="Pfam" id="PF05448"/>
    </source>
</evidence>
<dbReference type="AlphaFoldDB" id="A0A848AYR7"/>
<dbReference type="PANTHER" id="PTHR22946">
    <property type="entry name" value="DIENELACTONE HYDROLASE DOMAIN-CONTAINING PROTEIN-RELATED"/>
    <property type="match status" value="1"/>
</dbReference>